<dbReference type="PANTHER" id="PTHR10963:SF55">
    <property type="entry name" value="GLYCOSIDE HYDROLASE FAMILY 16 PROTEIN"/>
    <property type="match status" value="1"/>
</dbReference>
<keyword evidence="4" id="KW-0378">Hydrolase</keyword>
<dbReference type="Pfam" id="PF00722">
    <property type="entry name" value="Glyco_hydro_16"/>
    <property type="match status" value="1"/>
</dbReference>
<evidence type="ECO:0000259" key="3">
    <source>
        <dbReference type="PROSITE" id="PS51762"/>
    </source>
</evidence>
<comment type="similarity">
    <text evidence="1">Belongs to the glycosyl hydrolase 16 family.</text>
</comment>
<feature type="domain" description="GH16" evidence="3">
    <location>
        <begin position="1"/>
        <end position="108"/>
    </location>
</feature>
<name>A0A8E2WKB6_RHILI</name>
<dbReference type="InterPro" id="IPR000757">
    <property type="entry name" value="Beta-glucanase-like"/>
</dbReference>
<sequence>MTGQDPNKLLMTSHSNETGTHTTAASMPFVSDTAGFHKYGVLWTEDELVWYFDDVEVARAATPADMHEPMYMLVDLAVGGIAGAPADGLVTPAQMHIDYIHAYSLNDWVI</sequence>
<evidence type="ECO:0000313" key="4">
    <source>
        <dbReference type="EMBL" id="PWJ94156.1"/>
    </source>
</evidence>
<dbReference type="InterPro" id="IPR013320">
    <property type="entry name" value="ConA-like_dom_sf"/>
</dbReference>
<evidence type="ECO:0000256" key="2">
    <source>
        <dbReference type="SAM" id="MobiDB-lite"/>
    </source>
</evidence>
<protein>
    <submittedName>
        <fullName evidence="4">Glycosyl hydrolase family 16</fullName>
    </submittedName>
</protein>
<evidence type="ECO:0000256" key="1">
    <source>
        <dbReference type="ARBA" id="ARBA00006865"/>
    </source>
</evidence>
<reference evidence="4 5" key="1">
    <citation type="submission" date="2018-05" db="EMBL/GenBank/DDBJ databases">
        <title>Genomic Encyclopedia of Type Strains, Phase IV (KMG-IV): sequencing the most valuable type-strain genomes for metagenomic binning, comparative biology and taxonomic classification.</title>
        <authorList>
            <person name="Goeker M."/>
        </authorList>
    </citation>
    <scope>NUCLEOTIDE SEQUENCE [LARGE SCALE GENOMIC DNA]</scope>
    <source>
        <strain evidence="4 5">DSM 2626</strain>
    </source>
</reference>
<dbReference type="Gene3D" id="2.60.120.200">
    <property type="match status" value="1"/>
</dbReference>
<dbReference type="GO" id="GO:0005975">
    <property type="term" value="P:carbohydrate metabolic process"/>
    <property type="evidence" value="ECO:0007669"/>
    <property type="project" value="InterPro"/>
</dbReference>
<organism evidence="4 5">
    <name type="scientific">Rhizobium loti</name>
    <name type="common">Mesorhizobium loti</name>
    <dbReference type="NCBI Taxonomy" id="381"/>
    <lineage>
        <taxon>Bacteria</taxon>
        <taxon>Pseudomonadati</taxon>
        <taxon>Pseudomonadota</taxon>
        <taxon>Alphaproteobacteria</taxon>
        <taxon>Hyphomicrobiales</taxon>
        <taxon>Phyllobacteriaceae</taxon>
        <taxon>Mesorhizobium</taxon>
    </lineage>
</organism>
<dbReference type="EMBL" id="QGGH01000001">
    <property type="protein sequence ID" value="PWJ94156.1"/>
    <property type="molecule type" value="Genomic_DNA"/>
</dbReference>
<dbReference type="PROSITE" id="PS51762">
    <property type="entry name" value="GH16_2"/>
    <property type="match status" value="1"/>
</dbReference>
<comment type="caution">
    <text evidence="4">The sequence shown here is derived from an EMBL/GenBank/DDBJ whole genome shotgun (WGS) entry which is preliminary data.</text>
</comment>
<dbReference type="GO" id="GO:0004553">
    <property type="term" value="F:hydrolase activity, hydrolyzing O-glycosyl compounds"/>
    <property type="evidence" value="ECO:0007669"/>
    <property type="project" value="InterPro"/>
</dbReference>
<dbReference type="SUPFAM" id="SSF49899">
    <property type="entry name" value="Concanavalin A-like lectins/glucanases"/>
    <property type="match status" value="1"/>
</dbReference>
<accession>A0A8E2WKB6</accession>
<gene>
    <name evidence="4" type="ORF">C8D77_101839</name>
</gene>
<dbReference type="PANTHER" id="PTHR10963">
    <property type="entry name" value="GLYCOSYL HYDROLASE-RELATED"/>
    <property type="match status" value="1"/>
</dbReference>
<feature type="region of interest" description="Disordered" evidence="2">
    <location>
        <begin position="1"/>
        <end position="23"/>
    </location>
</feature>
<dbReference type="AlphaFoldDB" id="A0A8E2WKB6"/>
<proteinExistence type="inferred from homology"/>
<dbReference type="Proteomes" id="UP000245631">
    <property type="component" value="Unassembled WGS sequence"/>
</dbReference>
<evidence type="ECO:0000313" key="5">
    <source>
        <dbReference type="Proteomes" id="UP000245631"/>
    </source>
</evidence>
<dbReference type="InterPro" id="IPR050546">
    <property type="entry name" value="Glycosyl_Hydrlase_16"/>
</dbReference>